<comment type="caution">
    <text evidence="9">The sequence shown here is derived from an EMBL/GenBank/DDBJ whole genome shotgun (WGS) entry which is preliminary data.</text>
</comment>
<keyword evidence="10" id="KW-1185">Reference proteome</keyword>
<dbReference type="GO" id="GO:0005886">
    <property type="term" value="C:plasma membrane"/>
    <property type="evidence" value="ECO:0007669"/>
    <property type="project" value="UniProtKB-SubCell"/>
</dbReference>
<gene>
    <name evidence="9" type="ORF">FH715_23890</name>
</gene>
<keyword evidence="6 7" id="KW-0472">Membrane</keyword>
<keyword evidence="5 7" id="KW-1133">Transmembrane helix</keyword>
<name>A0A5C4UUA0_9ACTN</name>
<dbReference type="SUPFAM" id="SSF161098">
    <property type="entry name" value="MetI-like"/>
    <property type="match status" value="1"/>
</dbReference>
<feature type="transmembrane region" description="Helical" evidence="7">
    <location>
        <begin position="279"/>
        <end position="300"/>
    </location>
</feature>
<dbReference type="InterPro" id="IPR000515">
    <property type="entry name" value="MetI-like"/>
</dbReference>
<protein>
    <submittedName>
        <fullName evidence="9">Sugar ABC transporter permease</fullName>
    </submittedName>
</protein>
<proteinExistence type="inferred from homology"/>
<dbReference type="OrthoDB" id="3210259at2"/>
<reference evidence="9 10" key="1">
    <citation type="submission" date="2019-06" db="EMBL/GenBank/DDBJ databases">
        <title>Draft genome of Streptomyces sedi sp. JCM16909.</title>
        <authorList>
            <person name="Klykleung N."/>
            <person name="Tanasupawat S."/>
            <person name="Kudo T."/>
            <person name="Yuki M."/>
            <person name="Ohkuma M."/>
        </authorList>
    </citation>
    <scope>NUCLEOTIDE SEQUENCE [LARGE SCALE GENOMIC DNA]</scope>
    <source>
        <strain evidence="9 10">JCM 16909</strain>
    </source>
</reference>
<accession>A0A5C4UUA0</accession>
<keyword evidence="3" id="KW-1003">Cell membrane</keyword>
<evidence type="ECO:0000256" key="2">
    <source>
        <dbReference type="ARBA" id="ARBA00022448"/>
    </source>
</evidence>
<evidence type="ECO:0000256" key="1">
    <source>
        <dbReference type="ARBA" id="ARBA00004651"/>
    </source>
</evidence>
<comment type="subcellular location">
    <subcellularLocation>
        <location evidence="1 7">Cell membrane</location>
        <topology evidence="1 7">Multi-pass membrane protein</topology>
    </subcellularLocation>
</comment>
<feature type="domain" description="ABC transmembrane type-1" evidence="8">
    <location>
        <begin position="87"/>
        <end position="300"/>
    </location>
</feature>
<evidence type="ECO:0000256" key="6">
    <source>
        <dbReference type="ARBA" id="ARBA00023136"/>
    </source>
</evidence>
<evidence type="ECO:0000313" key="10">
    <source>
        <dbReference type="Proteomes" id="UP000311713"/>
    </source>
</evidence>
<evidence type="ECO:0000256" key="7">
    <source>
        <dbReference type="RuleBase" id="RU363032"/>
    </source>
</evidence>
<dbReference type="PROSITE" id="PS50928">
    <property type="entry name" value="ABC_TM1"/>
    <property type="match status" value="1"/>
</dbReference>
<evidence type="ECO:0000256" key="5">
    <source>
        <dbReference type="ARBA" id="ARBA00022989"/>
    </source>
</evidence>
<feature type="transmembrane region" description="Helical" evidence="7">
    <location>
        <begin position="226"/>
        <end position="245"/>
    </location>
</feature>
<dbReference type="Proteomes" id="UP000311713">
    <property type="component" value="Unassembled WGS sequence"/>
</dbReference>
<comment type="similarity">
    <text evidence="7">Belongs to the binding-protein-dependent transport system permease family.</text>
</comment>
<dbReference type="AlphaFoldDB" id="A0A5C4UUA0"/>
<feature type="transmembrane region" description="Helical" evidence="7">
    <location>
        <begin position="24"/>
        <end position="47"/>
    </location>
</feature>
<feature type="transmembrane region" description="Helical" evidence="7">
    <location>
        <begin position="166"/>
        <end position="199"/>
    </location>
</feature>
<keyword evidence="2 7" id="KW-0813">Transport</keyword>
<dbReference type="PANTHER" id="PTHR43227:SF8">
    <property type="entry name" value="DIACETYLCHITOBIOSE UPTAKE SYSTEM PERMEASE PROTEIN DASB"/>
    <property type="match status" value="1"/>
</dbReference>
<dbReference type="InterPro" id="IPR050809">
    <property type="entry name" value="UgpAE/MalFG_permease"/>
</dbReference>
<feature type="transmembrane region" description="Helical" evidence="7">
    <location>
        <begin position="125"/>
        <end position="146"/>
    </location>
</feature>
<dbReference type="GO" id="GO:0055085">
    <property type="term" value="P:transmembrane transport"/>
    <property type="evidence" value="ECO:0007669"/>
    <property type="project" value="InterPro"/>
</dbReference>
<dbReference type="EMBL" id="VDGT01000022">
    <property type="protein sequence ID" value="TNM26519.1"/>
    <property type="molecule type" value="Genomic_DNA"/>
</dbReference>
<dbReference type="CDD" id="cd06261">
    <property type="entry name" value="TM_PBP2"/>
    <property type="match status" value="1"/>
</dbReference>
<organism evidence="9 10">
    <name type="scientific">Streptomyces sedi</name>
    <dbReference type="NCBI Taxonomy" id="555059"/>
    <lineage>
        <taxon>Bacteria</taxon>
        <taxon>Bacillati</taxon>
        <taxon>Actinomycetota</taxon>
        <taxon>Actinomycetes</taxon>
        <taxon>Kitasatosporales</taxon>
        <taxon>Streptomycetaceae</taxon>
        <taxon>Streptomyces</taxon>
    </lineage>
</organism>
<keyword evidence="4 7" id="KW-0812">Transmembrane</keyword>
<sequence length="310" mass="33965">MASLTSPRTPRTPRATRGRRRSSVLLLLGPFFFLFAFTYLGPILYAFGLSLFRERFDGIGWDGPEKVFAGFDNYSRALTDSEFLTGVGRVLLYGLIYVPLLIALASVFALLLDSAVTAFRKTWQTVLFLPHIVPGLIASIVWLYLYTPGLSPVIDGLEVLGWEVDFLHGATVLFSLVNIAVWSNLGFNVVLIFVALQAIPRSTIEAARLDGAGEARIGLRVKLPQVLPAMMVATLFTIIGSLQLFTEPYILQASGNSSVSSTWTPNMLSYTAAFQSNDYHYAATVSVLVAVLAGVLSFTVTKISNRRALR</sequence>
<evidence type="ECO:0000256" key="3">
    <source>
        <dbReference type="ARBA" id="ARBA00022475"/>
    </source>
</evidence>
<dbReference type="Pfam" id="PF00528">
    <property type="entry name" value="BPD_transp_1"/>
    <property type="match status" value="1"/>
</dbReference>
<dbReference type="Gene3D" id="1.10.3720.10">
    <property type="entry name" value="MetI-like"/>
    <property type="match status" value="1"/>
</dbReference>
<feature type="transmembrane region" description="Helical" evidence="7">
    <location>
        <begin position="90"/>
        <end position="113"/>
    </location>
</feature>
<dbReference type="PANTHER" id="PTHR43227">
    <property type="entry name" value="BLL4140 PROTEIN"/>
    <property type="match status" value="1"/>
</dbReference>
<evidence type="ECO:0000256" key="4">
    <source>
        <dbReference type="ARBA" id="ARBA00022692"/>
    </source>
</evidence>
<dbReference type="InterPro" id="IPR035906">
    <property type="entry name" value="MetI-like_sf"/>
</dbReference>
<evidence type="ECO:0000259" key="8">
    <source>
        <dbReference type="PROSITE" id="PS50928"/>
    </source>
</evidence>
<evidence type="ECO:0000313" key="9">
    <source>
        <dbReference type="EMBL" id="TNM26519.1"/>
    </source>
</evidence>